<evidence type="ECO:0000256" key="1">
    <source>
        <dbReference type="SAM" id="Phobius"/>
    </source>
</evidence>
<keyword evidence="1" id="KW-0472">Membrane</keyword>
<dbReference type="RefSeq" id="WP_390226566.1">
    <property type="nucleotide sequence ID" value="NZ_JBHSCN010000001.1"/>
</dbReference>
<organism evidence="2 3">
    <name type="scientific">Gryllotalpicola reticulitermitis</name>
    <dbReference type="NCBI Taxonomy" id="1184153"/>
    <lineage>
        <taxon>Bacteria</taxon>
        <taxon>Bacillati</taxon>
        <taxon>Actinomycetota</taxon>
        <taxon>Actinomycetes</taxon>
        <taxon>Micrococcales</taxon>
        <taxon>Microbacteriaceae</taxon>
        <taxon>Gryllotalpicola</taxon>
    </lineage>
</organism>
<keyword evidence="3" id="KW-1185">Reference proteome</keyword>
<dbReference type="EMBL" id="JBHSCN010000001">
    <property type="protein sequence ID" value="MFC4241819.1"/>
    <property type="molecule type" value="Genomic_DNA"/>
</dbReference>
<sequence>MQLTLFSGWTWIAAGSLIGFEMFDVIFGAFLLAPELIPAVILTLALTWYFRRTLHRAWRRGRARWRLARMTGRRH</sequence>
<name>A0ABV8Q213_9MICO</name>
<dbReference type="Proteomes" id="UP001595900">
    <property type="component" value="Unassembled WGS sequence"/>
</dbReference>
<gene>
    <name evidence="2" type="ORF">ACFOYW_00420</name>
</gene>
<accession>A0ABV8Q213</accession>
<protein>
    <submittedName>
        <fullName evidence="2">Uncharacterized protein</fullName>
    </submittedName>
</protein>
<reference evidence="3" key="1">
    <citation type="journal article" date="2019" name="Int. J. Syst. Evol. Microbiol.">
        <title>The Global Catalogue of Microorganisms (GCM) 10K type strain sequencing project: providing services to taxonomists for standard genome sequencing and annotation.</title>
        <authorList>
            <consortium name="The Broad Institute Genomics Platform"/>
            <consortium name="The Broad Institute Genome Sequencing Center for Infectious Disease"/>
            <person name="Wu L."/>
            <person name="Ma J."/>
        </authorList>
    </citation>
    <scope>NUCLEOTIDE SEQUENCE [LARGE SCALE GENOMIC DNA]</scope>
    <source>
        <strain evidence="3">CGMCC 1.10363</strain>
    </source>
</reference>
<comment type="caution">
    <text evidence="2">The sequence shown here is derived from an EMBL/GenBank/DDBJ whole genome shotgun (WGS) entry which is preliminary data.</text>
</comment>
<feature type="transmembrane region" description="Helical" evidence="1">
    <location>
        <begin position="29"/>
        <end position="50"/>
    </location>
</feature>
<evidence type="ECO:0000313" key="2">
    <source>
        <dbReference type="EMBL" id="MFC4241819.1"/>
    </source>
</evidence>
<keyword evidence="1" id="KW-1133">Transmembrane helix</keyword>
<keyword evidence="1" id="KW-0812">Transmembrane</keyword>
<evidence type="ECO:0000313" key="3">
    <source>
        <dbReference type="Proteomes" id="UP001595900"/>
    </source>
</evidence>
<proteinExistence type="predicted"/>